<dbReference type="EMBL" id="QEKH01000009">
    <property type="protein sequence ID" value="PVY43339.1"/>
    <property type="molecule type" value="Genomic_DNA"/>
</dbReference>
<dbReference type="InterPro" id="IPR012902">
    <property type="entry name" value="N_methyl_site"/>
</dbReference>
<dbReference type="InterPro" id="IPR045584">
    <property type="entry name" value="Pilin-like"/>
</dbReference>
<sequence>MKQKQVSRRFFTLIELLVVIAIIAILAGMLLPALNKARSRARASSCLNNKKQTITGLLLYANDYNVIPYHCGSRWNQLMLDYTNATQGLKSKYGSWKTMLCPSLPETQQPLNTISEIVEKGGFDNYTFGLWRPYWNAAGKKTFEAGQATLSGNLFVKTNTETAFFKLSAAKNASGTCMLADASDGTVGKSYFYFDPQAYTNYRPRLGHGQSGTFAFLDGHAAMLTAGKLRSYYTSRLFYYREQFTRAECQ</sequence>
<evidence type="ECO:0000256" key="1">
    <source>
        <dbReference type="SAM" id="Phobius"/>
    </source>
</evidence>
<dbReference type="AlphaFoldDB" id="A0A2U1B3T3"/>
<comment type="caution">
    <text evidence="2">The sequence shown here is derived from an EMBL/GenBank/DDBJ whole genome shotgun (WGS) entry which is preliminary data.</text>
</comment>
<dbReference type="NCBIfam" id="TIGR02532">
    <property type="entry name" value="IV_pilin_GFxxxE"/>
    <property type="match status" value="1"/>
</dbReference>
<dbReference type="Gene3D" id="3.30.700.10">
    <property type="entry name" value="Glycoprotein, Type 4 Pilin"/>
    <property type="match status" value="1"/>
</dbReference>
<evidence type="ECO:0000313" key="3">
    <source>
        <dbReference type="Proteomes" id="UP000245959"/>
    </source>
</evidence>
<dbReference type="Proteomes" id="UP000245959">
    <property type="component" value="Unassembled WGS sequence"/>
</dbReference>
<organism evidence="2 3">
    <name type="scientific">Victivallis vadensis</name>
    <dbReference type="NCBI Taxonomy" id="172901"/>
    <lineage>
        <taxon>Bacteria</taxon>
        <taxon>Pseudomonadati</taxon>
        <taxon>Lentisphaerota</taxon>
        <taxon>Lentisphaeria</taxon>
        <taxon>Victivallales</taxon>
        <taxon>Victivallaceae</taxon>
        <taxon>Victivallis</taxon>
    </lineage>
</organism>
<proteinExistence type="predicted"/>
<protein>
    <submittedName>
        <fullName evidence="2">Prepilin-type N-terminal cleavage/methylation domain-containing protein/prepilin-type processing-associated H-X9-DG protein</fullName>
    </submittedName>
</protein>
<dbReference type="RefSeq" id="WP_116883524.1">
    <property type="nucleotide sequence ID" value="NZ_CABMMC010000072.1"/>
</dbReference>
<dbReference type="GeneID" id="78294829"/>
<keyword evidence="1" id="KW-0812">Transmembrane</keyword>
<gene>
    <name evidence="2" type="ORF">C8D82_10924</name>
</gene>
<evidence type="ECO:0000313" key="2">
    <source>
        <dbReference type="EMBL" id="PVY43339.1"/>
    </source>
</evidence>
<keyword evidence="1" id="KW-1133">Transmembrane helix</keyword>
<keyword evidence="1" id="KW-0472">Membrane</keyword>
<feature type="transmembrane region" description="Helical" evidence="1">
    <location>
        <begin position="12"/>
        <end position="34"/>
    </location>
</feature>
<reference evidence="2 3" key="1">
    <citation type="submission" date="2018-04" db="EMBL/GenBank/DDBJ databases">
        <title>Genomic Encyclopedia of Type Strains, Phase IV (KMG-IV): sequencing the most valuable type-strain genomes for metagenomic binning, comparative biology and taxonomic classification.</title>
        <authorList>
            <person name="Goeker M."/>
        </authorList>
    </citation>
    <scope>NUCLEOTIDE SEQUENCE [LARGE SCALE GENOMIC DNA]</scope>
    <source>
        <strain evidence="2 3">DSM 14823</strain>
    </source>
</reference>
<dbReference type="PANTHER" id="PTHR30093">
    <property type="entry name" value="GENERAL SECRETION PATHWAY PROTEIN G"/>
    <property type="match status" value="1"/>
</dbReference>
<keyword evidence="3" id="KW-1185">Reference proteome</keyword>
<accession>A0A2U1B3T3</accession>
<dbReference type="Pfam" id="PF07963">
    <property type="entry name" value="N_methyl"/>
    <property type="match status" value="1"/>
</dbReference>
<name>A0A2U1B3T3_9BACT</name>
<dbReference type="PANTHER" id="PTHR30093:SF2">
    <property type="entry name" value="TYPE II SECRETION SYSTEM PROTEIN H"/>
    <property type="match status" value="1"/>
</dbReference>
<dbReference type="SUPFAM" id="SSF54523">
    <property type="entry name" value="Pili subunits"/>
    <property type="match status" value="1"/>
</dbReference>